<dbReference type="UniPathway" id="UPA00143"/>
<dbReference type="Gene3D" id="1.10.10.2670">
    <property type="entry name" value="E3 ubiquitin-protein ligase"/>
    <property type="match status" value="1"/>
</dbReference>
<evidence type="ECO:0000256" key="2">
    <source>
        <dbReference type="ARBA" id="ARBA00004906"/>
    </source>
</evidence>
<feature type="domain" description="UBR-type" evidence="11">
    <location>
        <begin position="49"/>
        <end position="122"/>
    </location>
</feature>
<dbReference type="GO" id="GO:0000151">
    <property type="term" value="C:ubiquitin ligase complex"/>
    <property type="evidence" value="ECO:0007669"/>
    <property type="project" value="TreeGrafter"/>
</dbReference>
<keyword evidence="13" id="KW-1185">Reference proteome</keyword>
<sequence>MSDSLKRNVVDVLTGNFDSQIPSKIVNEIFSNISQDQVHQMCEPLCHSYRCRHVWSAGEQSFIYRCRTCQTGPNSCICVECFQNGDHKGHDYSLQKSGIGGACDCGSELSWKVSGNCKHHGKHMTQNVDEITPEPFKSSFDENMEIVLRLLVETLQSIFVKVHNKEVVSQVLQYGVLTVLKIIRKCTEIDLFEFRFINLMERMKGRYNCRLLTETPSDFGVDEFLLDVCLIDCELFADELSLLILGFLSDDKTVERLYEMFIDNFICVVNSGDVCQVTIDNLNKLACQFTSNTPFNKQFFFGKVERVMSYLRVIQTFFSEKINKGQLSKSEIDVMNVFTNELFTIVNSAPEKFFENEMVLNNYIHCLNSLNFFNKEYRQMSEHVQFENHLDYTPFQVKETFLNVGILSLQNSSPDVVKKAICYGLKEYLEEYHKTIVKEPVVGVNQPISMYYPSLTFAMFGISLVKDPLEFYRTLPYQTDILTYPLMFQQFLAESELALWRKNGDSVELKKLCRLTSCGYQLEADTFLFQLAASDPLQLLDVMMFVNKVPLFDKYMSENTEKGKLEEVNECVAGAISFLQTVYNVFSDPIFSSKLNYHDHTVYNFIHLLAAQHTVASELFSGTPHGDAKDVQLDAVIEEVSEVQKRLSLKPELWKFVNPFFPYINSVDREKIQTEHALKMKNKLPEVYMYEKRSPQMKQNLLNLLHSITLTKLMCKFLDWCNNPDVIADIELLLRLRISYCEGITYNETHKQLLFEIGRRLAGNTQVGEVTANLSKNTALDDLLKGFLTVRKPNVSKDKEILKLAKESALKKMRNKLKKFDESHVCKEVGQTETPDADTSEICCICSSKDNLGFQAHIEVCDAIRACQFIETHENVLGDNTTSLWKKPYGFENGTWEWSPHRNPLWNESRDDQEFRIITACPQKIHLQCYNEHYERSGNEENIYLSKIVGCPMCKALSNIFVEQFQRQPIQLEQIGEKSVVFDIFEEVKKIAAALEPPKELDKSKSVNISITRTLTSCVKYDLQNPLSCAFLAITSIIASTLMSIEIQMRSGYSCRVLDHMDLLYSYYRIAEIVSQSLTIQYRQEVLKQLLIFSAAKNPLLQILRGFLLDKSKWTVFVTIGCMHHLLAVYSEIHKHTHLTVPIETYLPREEMFKEYENQSVNELVQKLSQTFMKQLDLLTRMIDGNFIQSKTEHPFPTTLITQLCVTNGCRGVGDFIQPTIPQKYSFIHLPQTYEQLINESQNGRCAVCGISGSKIIYNCAICMTCGCFLCYKDGKRRDDNVHSDKPIFDHMEKCSGSVGIYLLVHSATMVIITPRIHSFVKGIYIDRFGESPDSSYVFKESYNLNRELIEKIEKFYMNGEISSSPELDFYVPKLH</sequence>
<dbReference type="GO" id="GO:0061630">
    <property type="term" value="F:ubiquitin protein ligase activity"/>
    <property type="evidence" value="ECO:0007669"/>
    <property type="project" value="UniProtKB-UniRule"/>
</dbReference>
<dbReference type="GO" id="GO:0071596">
    <property type="term" value="P:ubiquitin-dependent protein catabolic process via the N-end rule pathway"/>
    <property type="evidence" value="ECO:0007669"/>
    <property type="project" value="UniProtKB-UniRule"/>
</dbReference>
<dbReference type="OMA" id="IGCHECK"/>
<proteinExistence type="inferred from homology"/>
<evidence type="ECO:0000256" key="1">
    <source>
        <dbReference type="ARBA" id="ARBA00000900"/>
    </source>
</evidence>
<dbReference type="InterPro" id="IPR039164">
    <property type="entry name" value="UBR1-like"/>
</dbReference>
<evidence type="ECO:0000256" key="8">
    <source>
        <dbReference type="ARBA" id="ARBA00046341"/>
    </source>
</evidence>
<dbReference type="CDD" id="cd19673">
    <property type="entry name" value="UBR-box_UBR3"/>
    <property type="match status" value="1"/>
</dbReference>
<feature type="zinc finger region" description="UBR-type" evidence="9">
    <location>
        <begin position="49"/>
        <end position="122"/>
    </location>
</feature>
<dbReference type="Pfam" id="PF18995">
    <property type="entry name" value="PRT6_C"/>
    <property type="match status" value="1"/>
</dbReference>
<keyword evidence="3 10" id="KW-0808">Transferase</keyword>
<dbReference type="GeneID" id="14883582"/>
<comment type="catalytic activity">
    <reaction evidence="1 10">
        <text>S-ubiquitinyl-[E2 ubiquitin-conjugating enzyme]-L-cysteine + [acceptor protein]-L-lysine = [E2 ubiquitin-conjugating enzyme]-L-cysteine + N(6)-ubiquitinyl-[acceptor protein]-L-lysine.</text>
        <dbReference type="EC" id="2.3.2.27"/>
    </reaction>
</comment>
<comment type="function">
    <text evidence="10">Ubiquitin ligase protein which is a component of the N-end rule pathway. Recognizes and binds to proteins bearing specific N-terminal residues that are destabilizing according to the N-end rule, leading to their ubiquitination and subsequent degradation.</text>
</comment>
<evidence type="ECO:0000256" key="4">
    <source>
        <dbReference type="ARBA" id="ARBA00022723"/>
    </source>
</evidence>
<gene>
    <name evidence="12" type="ORF">EIN_173890</name>
</gene>
<dbReference type="PANTHER" id="PTHR21497">
    <property type="entry name" value="UBIQUITIN LIGASE E3 ALPHA-RELATED"/>
    <property type="match status" value="1"/>
</dbReference>
<evidence type="ECO:0000313" key="13">
    <source>
        <dbReference type="Proteomes" id="UP000014680"/>
    </source>
</evidence>
<dbReference type="GO" id="GO:0016567">
    <property type="term" value="P:protein ubiquitination"/>
    <property type="evidence" value="ECO:0007669"/>
    <property type="project" value="UniProtKB-UniRule"/>
</dbReference>
<evidence type="ECO:0000256" key="6">
    <source>
        <dbReference type="ARBA" id="ARBA00022786"/>
    </source>
</evidence>
<keyword evidence="12" id="KW-0436">Ligase</keyword>
<protein>
    <recommendedName>
        <fullName evidence="10">E3 ubiquitin-protein ligase</fullName>
        <ecNumber evidence="10">2.3.2.27</ecNumber>
    </recommendedName>
</protein>
<dbReference type="Proteomes" id="UP000014680">
    <property type="component" value="Unassembled WGS sequence"/>
</dbReference>
<dbReference type="GO" id="GO:0005737">
    <property type="term" value="C:cytoplasm"/>
    <property type="evidence" value="ECO:0007669"/>
    <property type="project" value="TreeGrafter"/>
</dbReference>
<organism evidence="12 13">
    <name type="scientific">Entamoeba invadens IP1</name>
    <dbReference type="NCBI Taxonomy" id="370355"/>
    <lineage>
        <taxon>Eukaryota</taxon>
        <taxon>Amoebozoa</taxon>
        <taxon>Evosea</taxon>
        <taxon>Archamoebae</taxon>
        <taxon>Mastigamoebida</taxon>
        <taxon>Entamoebidae</taxon>
        <taxon>Entamoeba</taxon>
    </lineage>
</organism>
<dbReference type="SMART" id="SM00396">
    <property type="entry name" value="ZnF_UBR1"/>
    <property type="match status" value="1"/>
</dbReference>
<evidence type="ECO:0000256" key="7">
    <source>
        <dbReference type="ARBA" id="ARBA00022833"/>
    </source>
</evidence>
<evidence type="ECO:0000313" key="12">
    <source>
        <dbReference type="EMBL" id="ELP84714.1"/>
    </source>
</evidence>
<dbReference type="Pfam" id="PF02207">
    <property type="entry name" value="zf-UBR"/>
    <property type="match status" value="1"/>
</dbReference>
<keyword evidence="6 10" id="KW-0833">Ubl conjugation pathway</keyword>
<dbReference type="OrthoDB" id="26387at2759"/>
<comment type="similarity">
    <text evidence="8 10">Belongs to the E3 ubiquitin-protein ligase UBR1-like family.</text>
</comment>
<dbReference type="KEGG" id="eiv:EIN_173890"/>
<comment type="pathway">
    <text evidence="2 10">Protein modification; protein ubiquitination.</text>
</comment>
<name>A0A0A1TW13_ENTIV</name>
<dbReference type="EC" id="2.3.2.27" evidence="10"/>
<dbReference type="VEuPathDB" id="AmoebaDB:EIN_173890"/>
<evidence type="ECO:0000256" key="10">
    <source>
        <dbReference type="RuleBase" id="RU366018"/>
    </source>
</evidence>
<keyword evidence="5 10" id="KW-0863">Zinc-finger</keyword>
<evidence type="ECO:0000256" key="9">
    <source>
        <dbReference type="PROSITE-ProRule" id="PRU00508"/>
    </source>
</evidence>
<evidence type="ECO:0000256" key="3">
    <source>
        <dbReference type="ARBA" id="ARBA00022679"/>
    </source>
</evidence>
<dbReference type="Gene3D" id="2.10.110.30">
    <property type="match status" value="1"/>
</dbReference>
<dbReference type="PROSITE" id="PS51157">
    <property type="entry name" value="ZF_UBR"/>
    <property type="match status" value="1"/>
</dbReference>
<evidence type="ECO:0000256" key="5">
    <source>
        <dbReference type="ARBA" id="ARBA00022771"/>
    </source>
</evidence>
<dbReference type="RefSeq" id="XP_004184060.1">
    <property type="nucleotide sequence ID" value="XM_004184012.1"/>
</dbReference>
<dbReference type="EMBL" id="KB207112">
    <property type="protein sequence ID" value="ELP84714.1"/>
    <property type="molecule type" value="Genomic_DNA"/>
</dbReference>
<dbReference type="GO" id="GO:0016874">
    <property type="term" value="F:ligase activity"/>
    <property type="evidence" value="ECO:0007669"/>
    <property type="project" value="UniProtKB-KW"/>
</dbReference>
<reference evidence="12 13" key="1">
    <citation type="submission" date="2012-10" db="EMBL/GenBank/DDBJ databases">
        <authorList>
            <person name="Zafar N."/>
            <person name="Inman J."/>
            <person name="Hall N."/>
            <person name="Lorenzi H."/>
            <person name="Caler E."/>
        </authorList>
    </citation>
    <scope>NUCLEOTIDE SEQUENCE [LARGE SCALE GENOMIC DNA]</scope>
    <source>
        <strain evidence="12 13">IP1</strain>
    </source>
</reference>
<accession>A0A0A1TW13</accession>
<dbReference type="GO" id="GO:0008270">
    <property type="term" value="F:zinc ion binding"/>
    <property type="evidence" value="ECO:0007669"/>
    <property type="project" value="UniProtKB-UniRule"/>
</dbReference>
<dbReference type="InterPro" id="IPR042065">
    <property type="entry name" value="E3_ELL-like"/>
</dbReference>
<dbReference type="InterPro" id="IPR044046">
    <property type="entry name" value="E3_ligase_UBR-like_C"/>
</dbReference>
<dbReference type="FunFam" id="2.10.110.30:FF:000002">
    <property type="entry name" value="Putative e3 ubiquitin-protein ligase ubr3"/>
    <property type="match status" value="1"/>
</dbReference>
<keyword evidence="7 10" id="KW-0862">Zinc</keyword>
<evidence type="ECO:0000259" key="11">
    <source>
        <dbReference type="PROSITE" id="PS51157"/>
    </source>
</evidence>
<dbReference type="InterPro" id="IPR003126">
    <property type="entry name" value="Znf_UBR"/>
</dbReference>
<keyword evidence="4 10" id="KW-0479">Metal-binding</keyword>
<dbReference type="PANTHER" id="PTHR21497:SF24">
    <property type="entry name" value="E3 UBIQUITIN-PROTEIN LIGASE UBR1"/>
    <property type="match status" value="1"/>
</dbReference>